<dbReference type="EMBL" id="JBJUIK010000004">
    <property type="protein sequence ID" value="KAL3529754.1"/>
    <property type="molecule type" value="Genomic_DNA"/>
</dbReference>
<dbReference type="AlphaFoldDB" id="A0ABD3ADD7"/>
<accession>A0ABD3ADD7</accession>
<dbReference type="Proteomes" id="UP001630127">
    <property type="component" value="Unassembled WGS sequence"/>
</dbReference>
<comment type="caution">
    <text evidence="1">The sequence shown here is derived from an EMBL/GenBank/DDBJ whole genome shotgun (WGS) entry which is preliminary data.</text>
</comment>
<gene>
    <name evidence="1" type="ORF">ACH5RR_009076</name>
</gene>
<reference evidence="1 2" key="1">
    <citation type="submission" date="2024-11" db="EMBL/GenBank/DDBJ databases">
        <title>A near-complete genome assembly of Cinchona calisaya.</title>
        <authorList>
            <person name="Lian D.C."/>
            <person name="Zhao X.W."/>
            <person name="Wei L."/>
        </authorList>
    </citation>
    <scope>NUCLEOTIDE SEQUENCE [LARGE SCALE GENOMIC DNA]</scope>
    <source>
        <tissue evidence="1">Nenye</tissue>
    </source>
</reference>
<proteinExistence type="predicted"/>
<evidence type="ECO:0000313" key="1">
    <source>
        <dbReference type="EMBL" id="KAL3529754.1"/>
    </source>
</evidence>
<keyword evidence="2" id="KW-1185">Reference proteome</keyword>
<protein>
    <submittedName>
        <fullName evidence="1">Uncharacterized protein</fullName>
    </submittedName>
</protein>
<evidence type="ECO:0000313" key="2">
    <source>
        <dbReference type="Proteomes" id="UP001630127"/>
    </source>
</evidence>
<name>A0ABD3ADD7_9GENT</name>
<sequence>MYVDLIQSPAISEILLCVTVSSLVSSYDFGNFHLFQSPFAVHVRCRQTKDSKDVNSEELSFCGNGCQKVSKRKILGISLSLIIINMAAIMEKADENLLPSVYKEVSEAFSAGQSDLGYLTFIRNFVQ</sequence>
<organism evidence="1 2">
    <name type="scientific">Cinchona calisaya</name>
    <dbReference type="NCBI Taxonomy" id="153742"/>
    <lineage>
        <taxon>Eukaryota</taxon>
        <taxon>Viridiplantae</taxon>
        <taxon>Streptophyta</taxon>
        <taxon>Embryophyta</taxon>
        <taxon>Tracheophyta</taxon>
        <taxon>Spermatophyta</taxon>
        <taxon>Magnoliopsida</taxon>
        <taxon>eudicotyledons</taxon>
        <taxon>Gunneridae</taxon>
        <taxon>Pentapetalae</taxon>
        <taxon>asterids</taxon>
        <taxon>lamiids</taxon>
        <taxon>Gentianales</taxon>
        <taxon>Rubiaceae</taxon>
        <taxon>Cinchonoideae</taxon>
        <taxon>Cinchoneae</taxon>
        <taxon>Cinchona</taxon>
    </lineage>
</organism>